<feature type="compositionally biased region" description="Basic and acidic residues" evidence="1">
    <location>
        <begin position="93"/>
        <end position="111"/>
    </location>
</feature>
<organism evidence="2 3">
    <name type="scientific">Fusarium mundagurra</name>
    <dbReference type="NCBI Taxonomy" id="1567541"/>
    <lineage>
        <taxon>Eukaryota</taxon>
        <taxon>Fungi</taxon>
        <taxon>Dikarya</taxon>
        <taxon>Ascomycota</taxon>
        <taxon>Pezizomycotina</taxon>
        <taxon>Sordariomycetes</taxon>
        <taxon>Hypocreomycetidae</taxon>
        <taxon>Hypocreales</taxon>
        <taxon>Nectriaceae</taxon>
        <taxon>Fusarium</taxon>
        <taxon>Fusarium fujikuroi species complex</taxon>
    </lineage>
</organism>
<proteinExistence type="predicted"/>
<protein>
    <submittedName>
        <fullName evidence="2">Uncharacterized protein</fullName>
    </submittedName>
</protein>
<evidence type="ECO:0000313" key="2">
    <source>
        <dbReference type="EMBL" id="KAF5710239.1"/>
    </source>
</evidence>
<accession>A0A8H5YDS7</accession>
<dbReference type="Proteomes" id="UP000544331">
    <property type="component" value="Unassembled WGS sequence"/>
</dbReference>
<evidence type="ECO:0000256" key="1">
    <source>
        <dbReference type="SAM" id="MobiDB-lite"/>
    </source>
</evidence>
<dbReference type="EMBL" id="JAAOAN010000342">
    <property type="protein sequence ID" value="KAF5710239.1"/>
    <property type="molecule type" value="Genomic_DNA"/>
</dbReference>
<dbReference type="AlphaFoldDB" id="A0A8H5YDS7"/>
<keyword evidence="3" id="KW-1185">Reference proteome</keyword>
<evidence type="ECO:0000313" key="3">
    <source>
        <dbReference type="Proteomes" id="UP000544331"/>
    </source>
</evidence>
<reference evidence="2 3" key="1">
    <citation type="submission" date="2020-05" db="EMBL/GenBank/DDBJ databases">
        <title>Identification and distribution of gene clusters putatively required for synthesis of sphingolipid metabolism inhibitors in phylogenetically diverse species of the filamentous fungus Fusarium.</title>
        <authorList>
            <person name="Kim H.-S."/>
            <person name="Busman M."/>
            <person name="Brown D.W."/>
            <person name="Divon H."/>
            <person name="Uhlig S."/>
            <person name="Proctor R.H."/>
        </authorList>
    </citation>
    <scope>NUCLEOTIDE SEQUENCE [LARGE SCALE GENOMIC DNA]</scope>
    <source>
        <strain evidence="2 3">NRRL 66235</strain>
    </source>
</reference>
<dbReference type="OrthoDB" id="5092633at2759"/>
<sequence length="238" mass="26730">MSSFTPINAQPRESYWSVVMGSSEERCKHCDMAYSLGCRCDDEMKLKKEEEAAEKAEIEAIKAGTEAIIKERKAVRKKRKAIVKENEAMAKKKATVKEETEAAAQSDHEAPARAAPKRPVVQERASVKKANAKRVGSSSKVNNSMPCSRCNGKEYNKSNIRDHNKVHFLEDEGVQAVFPCKCCKTTSKCIVARYPERIETYACQSCLRSHKQCSFNGLKATRYEPCKPGEHPALLRRI</sequence>
<name>A0A8H5YDS7_9HYPO</name>
<comment type="caution">
    <text evidence="2">The sequence shown here is derived from an EMBL/GenBank/DDBJ whole genome shotgun (WGS) entry which is preliminary data.</text>
</comment>
<feature type="region of interest" description="Disordered" evidence="1">
    <location>
        <begin position="93"/>
        <end position="143"/>
    </location>
</feature>
<gene>
    <name evidence="2" type="ORF">FMUND_9604</name>
</gene>